<comment type="caution">
    <text evidence="12">The sequence shown here is derived from an EMBL/GenBank/DDBJ whole genome shotgun (WGS) entry which is preliminary data.</text>
</comment>
<dbReference type="Pfam" id="PF01503">
    <property type="entry name" value="PRA-PH"/>
    <property type="match status" value="1"/>
</dbReference>
<evidence type="ECO:0000256" key="6">
    <source>
        <dbReference type="ARBA" id="ARBA00022605"/>
    </source>
</evidence>
<dbReference type="InterPro" id="IPR021130">
    <property type="entry name" value="PRib-ATP_PPHydrolase-like"/>
</dbReference>
<keyword evidence="8 11" id="KW-0378">Hydrolase</keyword>
<dbReference type="CDD" id="cd11534">
    <property type="entry name" value="NTP-PPase_HisIE_like"/>
    <property type="match status" value="1"/>
</dbReference>
<evidence type="ECO:0000256" key="2">
    <source>
        <dbReference type="ARBA" id="ARBA00004496"/>
    </source>
</evidence>
<dbReference type="Proteomes" id="UP001142610">
    <property type="component" value="Unassembled WGS sequence"/>
</dbReference>
<reference evidence="12" key="1">
    <citation type="submission" date="2022-07" db="EMBL/GenBank/DDBJ databases">
        <title>Parvularcula maris sp. nov., an algicidal bacterium isolated from seawater.</title>
        <authorList>
            <person name="Li F."/>
        </authorList>
    </citation>
    <scope>NUCLEOTIDE SEQUENCE</scope>
    <source>
        <strain evidence="12">BGMRC 0090</strain>
    </source>
</reference>
<comment type="similarity">
    <text evidence="4 11">Belongs to the PRA-PH family.</text>
</comment>
<dbReference type="NCBIfam" id="TIGR03188">
    <property type="entry name" value="histidine_hisI"/>
    <property type="match status" value="1"/>
</dbReference>
<dbReference type="EMBL" id="JANIBC010000001">
    <property type="protein sequence ID" value="MCQ8184078.1"/>
    <property type="molecule type" value="Genomic_DNA"/>
</dbReference>
<dbReference type="EC" id="3.6.1.31" evidence="11"/>
<keyword evidence="10 11" id="KW-0368">Histidine biosynthesis</keyword>
<evidence type="ECO:0000256" key="11">
    <source>
        <dbReference type="HAMAP-Rule" id="MF_01020"/>
    </source>
</evidence>
<dbReference type="SUPFAM" id="SSF101386">
    <property type="entry name" value="all-alpha NTP pyrophosphatases"/>
    <property type="match status" value="1"/>
</dbReference>
<organism evidence="12 13">
    <name type="scientific">Parvularcula maris</name>
    <dbReference type="NCBI Taxonomy" id="2965077"/>
    <lineage>
        <taxon>Bacteria</taxon>
        <taxon>Pseudomonadati</taxon>
        <taxon>Pseudomonadota</taxon>
        <taxon>Alphaproteobacteria</taxon>
        <taxon>Parvularculales</taxon>
        <taxon>Parvularculaceae</taxon>
        <taxon>Parvularcula</taxon>
    </lineage>
</organism>
<dbReference type="GO" id="GO:0005524">
    <property type="term" value="F:ATP binding"/>
    <property type="evidence" value="ECO:0007669"/>
    <property type="project" value="UniProtKB-KW"/>
</dbReference>
<dbReference type="GO" id="GO:0004636">
    <property type="term" value="F:phosphoribosyl-ATP diphosphatase activity"/>
    <property type="evidence" value="ECO:0007669"/>
    <property type="project" value="UniProtKB-UniRule"/>
</dbReference>
<dbReference type="PANTHER" id="PTHR42945:SF9">
    <property type="entry name" value="HISTIDINE BIOSYNTHESIS BIFUNCTIONAL PROTEIN HISIE"/>
    <property type="match status" value="1"/>
</dbReference>
<dbReference type="NCBIfam" id="NF001611">
    <property type="entry name" value="PRK00400.1-3"/>
    <property type="match status" value="1"/>
</dbReference>
<comment type="catalytic activity">
    <reaction evidence="1 11">
        <text>1-(5-phospho-beta-D-ribosyl)-ATP + H2O = 1-(5-phospho-beta-D-ribosyl)-5'-AMP + diphosphate + H(+)</text>
        <dbReference type="Rhea" id="RHEA:22828"/>
        <dbReference type="ChEBI" id="CHEBI:15377"/>
        <dbReference type="ChEBI" id="CHEBI:15378"/>
        <dbReference type="ChEBI" id="CHEBI:33019"/>
        <dbReference type="ChEBI" id="CHEBI:59457"/>
        <dbReference type="ChEBI" id="CHEBI:73183"/>
        <dbReference type="EC" id="3.6.1.31"/>
    </reaction>
</comment>
<evidence type="ECO:0000313" key="13">
    <source>
        <dbReference type="Proteomes" id="UP001142610"/>
    </source>
</evidence>
<keyword evidence="13" id="KW-1185">Reference proteome</keyword>
<sequence>MSRIGEALDVLTARIHARRGDDPETSYTAKLLSQGREKAAKKLGEEGVEAAIAGAKGDRAELIAESADVLYHLAVLLEANGTSLNAVAAELDRRAGVSGIEEKASRKS</sequence>
<keyword evidence="6 11" id="KW-0028">Amino-acid biosynthesis</keyword>
<proteinExistence type="inferred from homology"/>
<gene>
    <name evidence="11" type="primary">hisE</name>
    <name evidence="12" type="ORF">NOG11_01630</name>
</gene>
<evidence type="ECO:0000313" key="12">
    <source>
        <dbReference type="EMBL" id="MCQ8184078.1"/>
    </source>
</evidence>
<evidence type="ECO:0000256" key="7">
    <source>
        <dbReference type="ARBA" id="ARBA00022741"/>
    </source>
</evidence>
<evidence type="ECO:0000256" key="8">
    <source>
        <dbReference type="ARBA" id="ARBA00022801"/>
    </source>
</evidence>
<dbReference type="NCBIfam" id="NF001613">
    <property type="entry name" value="PRK00400.1-5"/>
    <property type="match status" value="1"/>
</dbReference>
<dbReference type="HAMAP" id="MF_01020">
    <property type="entry name" value="HisE"/>
    <property type="match status" value="1"/>
</dbReference>
<dbReference type="InterPro" id="IPR008179">
    <property type="entry name" value="HisE"/>
</dbReference>
<dbReference type="Gene3D" id="1.10.287.1080">
    <property type="entry name" value="MazG-like"/>
    <property type="match status" value="1"/>
</dbReference>
<accession>A0A9X2L6U9</accession>
<keyword evidence="7 11" id="KW-0547">Nucleotide-binding</keyword>
<evidence type="ECO:0000256" key="1">
    <source>
        <dbReference type="ARBA" id="ARBA00001460"/>
    </source>
</evidence>
<dbReference type="GO" id="GO:0000105">
    <property type="term" value="P:L-histidine biosynthetic process"/>
    <property type="evidence" value="ECO:0007669"/>
    <property type="project" value="UniProtKB-UniRule"/>
</dbReference>
<protein>
    <recommendedName>
        <fullName evidence="11">Phosphoribosyl-ATP pyrophosphatase</fullName>
        <shortName evidence="11">PRA-PH</shortName>
        <ecNumber evidence="11">3.6.1.31</ecNumber>
    </recommendedName>
</protein>
<dbReference type="AlphaFoldDB" id="A0A9X2L6U9"/>
<evidence type="ECO:0000256" key="3">
    <source>
        <dbReference type="ARBA" id="ARBA00005204"/>
    </source>
</evidence>
<comment type="subcellular location">
    <subcellularLocation>
        <location evidence="2 11">Cytoplasm</location>
    </subcellularLocation>
</comment>
<dbReference type="GO" id="GO:0005737">
    <property type="term" value="C:cytoplasm"/>
    <property type="evidence" value="ECO:0007669"/>
    <property type="project" value="UniProtKB-SubCell"/>
</dbReference>
<keyword evidence="9 11" id="KW-0067">ATP-binding</keyword>
<evidence type="ECO:0000256" key="4">
    <source>
        <dbReference type="ARBA" id="ARBA00009392"/>
    </source>
</evidence>
<evidence type="ECO:0000256" key="9">
    <source>
        <dbReference type="ARBA" id="ARBA00022840"/>
    </source>
</evidence>
<evidence type="ECO:0000256" key="10">
    <source>
        <dbReference type="ARBA" id="ARBA00023102"/>
    </source>
</evidence>
<dbReference type="PANTHER" id="PTHR42945">
    <property type="entry name" value="HISTIDINE BIOSYNTHESIS BIFUNCTIONAL PROTEIN"/>
    <property type="match status" value="1"/>
</dbReference>
<keyword evidence="5 11" id="KW-0963">Cytoplasm</keyword>
<name>A0A9X2L6U9_9PROT</name>
<evidence type="ECO:0000256" key="5">
    <source>
        <dbReference type="ARBA" id="ARBA00022490"/>
    </source>
</evidence>
<comment type="pathway">
    <text evidence="3 11">Amino-acid biosynthesis; L-histidine biosynthesis; L-histidine from 5-phospho-alpha-D-ribose 1-diphosphate: step 2/9.</text>
</comment>